<protein>
    <submittedName>
        <fullName evidence="1">Uncharacterized protein</fullName>
    </submittedName>
</protein>
<accession>A0A2D0L406</accession>
<name>A0A2D0L406_9GAMM</name>
<dbReference type="AlphaFoldDB" id="A0A2D0L406"/>
<evidence type="ECO:0000313" key="2">
    <source>
        <dbReference type="Proteomes" id="UP000221101"/>
    </source>
</evidence>
<reference evidence="1 2" key="1">
    <citation type="journal article" date="2017" name="Nat. Microbiol.">
        <title>Natural product diversity associated with the nematode symbionts Photorhabdus and Xenorhabdus.</title>
        <authorList>
            <person name="Tobias N.J."/>
            <person name="Wolff H."/>
            <person name="Djahanschiri B."/>
            <person name="Grundmann F."/>
            <person name="Kronenwerth M."/>
            <person name="Shi Y.M."/>
            <person name="Simonyi S."/>
            <person name="Grun P."/>
            <person name="Shapiro-Ilan D."/>
            <person name="Pidot S.J."/>
            <person name="Stinear T.P."/>
            <person name="Ebersberger I."/>
            <person name="Bode H.B."/>
        </authorList>
    </citation>
    <scope>NUCLEOTIDE SEQUENCE [LARGE SCALE GENOMIC DNA]</scope>
    <source>
        <strain evidence="1 2">DSM 17907</strain>
    </source>
</reference>
<dbReference type="Proteomes" id="UP000221101">
    <property type="component" value="Unassembled WGS sequence"/>
</dbReference>
<comment type="caution">
    <text evidence="1">The sequence shown here is derived from an EMBL/GenBank/DDBJ whole genome shotgun (WGS) entry which is preliminary data.</text>
</comment>
<evidence type="ECO:0000313" key="1">
    <source>
        <dbReference type="EMBL" id="PHM70423.1"/>
    </source>
</evidence>
<keyword evidence="2" id="KW-1185">Reference proteome</keyword>
<organism evidence="1 2">
    <name type="scientific">Xenorhabdus kozodoii</name>
    <dbReference type="NCBI Taxonomy" id="351676"/>
    <lineage>
        <taxon>Bacteria</taxon>
        <taxon>Pseudomonadati</taxon>
        <taxon>Pseudomonadota</taxon>
        <taxon>Gammaproteobacteria</taxon>
        <taxon>Enterobacterales</taxon>
        <taxon>Morganellaceae</taxon>
        <taxon>Xenorhabdus</taxon>
    </lineage>
</organism>
<proteinExistence type="predicted"/>
<sequence>MEWINIKNLNQKRMKGEEHESYCSIEKSE</sequence>
<dbReference type="EMBL" id="NJCX01000025">
    <property type="protein sequence ID" value="PHM70423.1"/>
    <property type="molecule type" value="Genomic_DNA"/>
</dbReference>
<gene>
    <name evidence="1" type="ORF">Xkoz_03135</name>
</gene>